<proteinExistence type="predicted"/>
<evidence type="ECO:0000313" key="1">
    <source>
        <dbReference type="Proteomes" id="UP000887561"/>
    </source>
</evidence>
<dbReference type="AlphaFoldDB" id="A0A915MM59"/>
<accession>A0A915MM59</accession>
<keyword evidence="1" id="KW-1185">Reference proteome</keyword>
<reference evidence="2" key="1">
    <citation type="submission" date="2022-11" db="UniProtKB">
        <authorList>
            <consortium name="WormBaseParasite"/>
        </authorList>
    </citation>
    <scope>IDENTIFICATION</scope>
</reference>
<dbReference type="WBParaSite" id="scaffold4155_cov226.g7717">
    <property type="protein sequence ID" value="scaffold4155_cov226.g7717"/>
    <property type="gene ID" value="scaffold4155_cov226.g7717"/>
</dbReference>
<organism evidence="1 2">
    <name type="scientific">Meloidogyne javanica</name>
    <name type="common">Root-knot nematode worm</name>
    <dbReference type="NCBI Taxonomy" id="6303"/>
    <lineage>
        <taxon>Eukaryota</taxon>
        <taxon>Metazoa</taxon>
        <taxon>Ecdysozoa</taxon>
        <taxon>Nematoda</taxon>
        <taxon>Chromadorea</taxon>
        <taxon>Rhabditida</taxon>
        <taxon>Tylenchina</taxon>
        <taxon>Tylenchomorpha</taxon>
        <taxon>Tylenchoidea</taxon>
        <taxon>Meloidogynidae</taxon>
        <taxon>Meloidogyninae</taxon>
        <taxon>Meloidogyne</taxon>
        <taxon>Meloidogyne incognita group</taxon>
    </lineage>
</organism>
<name>A0A915MM59_MELJA</name>
<protein>
    <submittedName>
        <fullName evidence="2">Uncharacterized protein</fullName>
    </submittedName>
</protein>
<sequence length="131" mass="15337">MSNKTKCRAIVNVHWTDIPQFFDNEDAYQNALREMRPSLHISGWTPQRICKKIVGLSHGMEIVDHLTIYRCFHRLCRAERKMMVQRMCGKFVTGEMLESVEGHSQHEERVLSPIERFVLGMEPEPNPQRNA</sequence>
<dbReference type="Proteomes" id="UP000887561">
    <property type="component" value="Unplaced"/>
</dbReference>
<evidence type="ECO:0000313" key="2">
    <source>
        <dbReference type="WBParaSite" id="scaffold4155_cov226.g7717"/>
    </source>
</evidence>